<evidence type="ECO:0000256" key="1">
    <source>
        <dbReference type="SAM" id="MobiDB-lite"/>
    </source>
</evidence>
<sequence length="527" mass="61677">MTETYTVSNIYCAYIENKEYVYPSVNQDWINEQDSNRRTISTGWQVIPNILWSHYMSPKQWAEFMINYEAYHVRAAHHTIFNPIPITMNLAIQRTNMFAAFNNCVYCLGYTDDIHETNYFDWYEAGFEQKLNLAYKEGMIYASDGTHRRRYVLPEYQWMVPNMRTTEAMTWGQGVSGEGVFVAPSNNQIPYPAGIFWDPMNRPDHLMELRAGKNAMTYKWECHETDADRWYNMDQLALWAPYTPTGPYCGGKRPSTWKFVKEVDPDPASTRGQAERHMPPNPGTSMQPWQDYTIPDLSQMPIVPMAWWWKEIQNNIVDPTWFGYSKIDKYYAGTEWEQYKYPPFQHFIKGIPIWDAQDNMIETTTQVAIKTTLILDVKKRRSAYYAPTWGPFSAAQLYHHTRHKMIYQPNMIRYKTAGARRGWQNIGNTNDSGQLLTNNAFQREDPYIMPREYWNAPGQHPTRDSETAGETDENIGKGPITVTFNKDSERIVFTAQPKARERKRPTEKQKSPDKYADVAMMEHLTPL</sequence>
<feature type="region of interest" description="Disordered" evidence="1">
    <location>
        <begin position="454"/>
        <end position="479"/>
    </location>
</feature>
<reference evidence="2" key="1">
    <citation type="submission" date="2020-01" db="EMBL/GenBank/DDBJ databases">
        <title>Viral genomes from wild and zoo birds in China.</title>
        <authorList>
            <person name="Xiao Y."/>
            <person name="Shan T."/>
            <person name="Yang S."/>
            <person name="Zhang W."/>
        </authorList>
    </citation>
    <scope>NUCLEOTIDE SEQUENCE</scope>
    <source>
        <strain evidence="2">Cftwhg07par1</strain>
    </source>
</reference>
<feature type="compositionally biased region" description="Basic and acidic residues" evidence="1">
    <location>
        <begin position="504"/>
        <end position="516"/>
    </location>
</feature>
<feature type="region of interest" description="Disordered" evidence="1">
    <location>
        <begin position="264"/>
        <end position="285"/>
    </location>
</feature>
<name>A0A7D3QJV1_9VIRU</name>
<evidence type="ECO:0000313" key="2">
    <source>
        <dbReference type="EMBL" id="QKE54876.1"/>
    </source>
</evidence>
<protein>
    <submittedName>
        <fullName evidence="2">Capsid protein</fullName>
    </submittedName>
</protein>
<organism evidence="2">
    <name type="scientific">Parvoviridae sp</name>
    <dbReference type="NCBI Taxonomy" id="1940570"/>
    <lineage>
        <taxon>Viruses</taxon>
        <taxon>Monodnaviria</taxon>
        <taxon>Shotokuvirae</taxon>
        <taxon>Cossaviricota</taxon>
        <taxon>Quintoviricetes</taxon>
        <taxon>Piccovirales</taxon>
        <taxon>Parvoviridae</taxon>
    </lineage>
</organism>
<accession>A0A7D3QJV1</accession>
<proteinExistence type="predicted"/>
<dbReference type="EMBL" id="MT138230">
    <property type="protein sequence ID" value="QKE54876.1"/>
    <property type="molecule type" value="Genomic_DNA"/>
</dbReference>
<feature type="region of interest" description="Disordered" evidence="1">
    <location>
        <begin position="496"/>
        <end position="527"/>
    </location>
</feature>